<dbReference type="InterPro" id="IPR051786">
    <property type="entry name" value="ASN_synthetase/amidase"/>
</dbReference>
<evidence type="ECO:0000256" key="2">
    <source>
        <dbReference type="ARBA" id="ARBA00022741"/>
    </source>
</evidence>
<evidence type="ECO:0000313" key="10">
    <source>
        <dbReference type="EMBL" id="ESK83980.1"/>
    </source>
</evidence>
<dbReference type="InterPro" id="IPR001962">
    <property type="entry name" value="Asn_synthase"/>
</dbReference>
<evidence type="ECO:0000256" key="8">
    <source>
        <dbReference type="PIRSR" id="PIRSR001589-3"/>
    </source>
</evidence>
<dbReference type="EMBL" id="AWSO01001403">
    <property type="protein sequence ID" value="ESK83980.1"/>
    <property type="molecule type" value="Genomic_DNA"/>
</dbReference>
<dbReference type="HOGENOM" id="CLU_014658_1_0_1"/>
<comment type="similarity">
    <text evidence="1">Belongs to the asparagine synthetase family.</text>
</comment>
<dbReference type="Gene3D" id="3.60.20.10">
    <property type="entry name" value="Glutamine Phosphoribosylpyrophosphate, subunit 1, domain 1"/>
    <property type="match status" value="1"/>
</dbReference>
<keyword evidence="11" id="KW-1185">Reference proteome</keyword>
<accession>V2WUU1</accession>
<feature type="site" description="Important for beta-aspartyl-AMP intermediate formation" evidence="8">
    <location>
        <position position="374"/>
    </location>
</feature>
<feature type="binding site" evidence="7">
    <location>
        <position position="104"/>
    </location>
    <ligand>
        <name>L-glutamine</name>
        <dbReference type="ChEBI" id="CHEBI:58359"/>
    </ligand>
</feature>
<evidence type="ECO:0000313" key="11">
    <source>
        <dbReference type="Proteomes" id="UP000017559"/>
    </source>
</evidence>
<dbReference type="PANTHER" id="PTHR43284:SF1">
    <property type="entry name" value="ASPARAGINE SYNTHETASE"/>
    <property type="match status" value="1"/>
</dbReference>
<dbReference type="PIRSF" id="PIRSF001589">
    <property type="entry name" value="Asn_synthetase_glu-h"/>
    <property type="match status" value="1"/>
</dbReference>
<evidence type="ECO:0000259" key="9">
    <source>
        <dbReference type="PROSITE" id="PS51278"/>
    </source>
</evidence>
<feature type="domain" description="Glutamine amidotransferase type-2" evidence="9">
    <location>
        <begin position="2"/>
        <end position="213"/>
    </location>
</feature>
<dbReference type="STRING" id="1381753.V2WUU1"/>
<dbReference type="PROSITE" id="PS51278">
    <property type="entry name" value="GATASE_TYPE_2"/>
    <property type="match status" value="1"/>
</dbReference>
<evidence type="ECO:0000256" key="3">
    <source>
        <dbReference type="ARBA" id="ARBA00022840"/>
    </source>
</evidence>
<dbReference type="AlphaFoldDB" id="V2WUU1"/>
<feature type="active site" description="For GATase activity" evidence="6">
    <location>
        <position position="2"/>
    </location>
</feature>
<proteinExistence type="inferred from homology"/>
<dbReference type="PANTHER" id="PTHR43284">
    <property type="entry name" value="ASPARAGINE SYNTHETASE (GLUTAMINE-HYDROLYZING)"/>
    <property type="match status" value="1"/>
</dbReference>
<dbReference type="Pfam" id="PF00733">
    <property type="entry name" value="Asn_synthase"/>
    <property type="match status" value="1"/>
</dbReference>
<gene>
    <name evidence="10" type="ORF">Moror_7497</name>
</gene>
<protein>
    <submittedName>
        <fullName evidence="10">Asparagine synthase</fullName>
    </submittedName>
</protein>
<keyword evidence="6" id="KW-0028">Amino-acid biosynthesis</keyword>
<evidence type="ECO:0000256" key="1">
    <source>
        <dbReference type="ARBA" id="ARBA00005752"/>
    </source>
</evidence>
<dbReference type="KEGG" id="mrr:Moror_7497"/>
<dbReference type="GO" id="GO:0004066">
    <property type="term" value="F:asparagine synthase (glutamine-hydrolyzing) activity"/>
    <property type="evidence" value="ECO:0007669"/>
    <property type="project" value="InterPro"/>
</dbReference>
<keyword evidence="3 5" id="KW-0067">ATP-binding</keyword>
<evidence type="ECO:0000256" key="5">
    <source>
        <dbReference type="PIRNR" id="PIRNR001589"/>
    </source>
</evidence>
<dbReference type="InterPro" id="IPR014729">
    <property type="entry name" value="Rossmann-like_a/b/a_fold"/>
</dbReference>
<dbReference type="SUPFAM" id="SSF56235">
    <property type="entry name" value="N-terminal nucleophile aminohydrolases (Ntn hydrolases)"/>
    <property type="match status" value="1"/>
</dbReference>
<dbReference type="Gene3D" id="3.40.50.620">
    <property type="entry name" value="HUPs"/>
    <property type="match status" value="1"/>
</dbReference>
<evidence type="ECO:0000256" key="4">
    <source>
        <dbReference type="ARBA" id="ARBA00022962"/>
    </source>
</evidence>
<organism evidence="10 11">
    <name type="scientific">Moniliophthora roreri (strain MCA 2997)</name>
    <name type="common">Cocoa frosty pod rot fungus</name>
    <name type="synonym">Crinipellis roreri</name>
    <dbReference type="NCBI Taxonomy" id="1381753"/>
    <lineage>
        <taxon>Eukaryota</taxon>
        <taxon>Fungi</taxon>
        <taxon>Dikarya</taxon>
        <taxon>Basidiomycota</taxon>
        <taxon>Agaricomycotina</taxon>
        <taxon>Agaricomycetes</taxon>
        <taxon>Agaricomycetidae</taxon>
        <taxon>Agaricales</taxon>
        <taxon>Marasmiineae</taxon>
        <taxon>Marasmiaceae</taxon>
        <taxon>Moniliophthora</taxon>
    </lineage>
</organism>
<evidence type="ECO:0000256" key="7">
    <source>
        <dbReference type="PIRSR" id="PIRSR001589-2"/>
    </source>
</evidence>
<keyword evidence="6" id="KW-0061">Asparagine biosynthesis</keyword>
<dbReference type="Proteomes" id="UP000017559">
    <property type="component" value="Unassembled WGS sequence"/>
</dbReference>
<dbReference type="OrthoDB" id="409189at2759"/>
<dbReference type="InterPro" id="IPR029055">
    <property type="entry name" value="Ntn_hydrolases_N"/>
</dbReference>
<dbReference type="CDD" id="cd00712">
    <property type="entry name" value="AsnB"/>
    <property type="match status" value="1"/>
</dbReference>
<dbReference type="GO" id="GO:0005524">
    <property type="term" value="F:ATP binding"/>
    <property type="evidence" value="ECO:0007669"/>
    <property type="project" value="UniProtKB-KW"/>
</dbReference>
<dbReference type="GO" id="GO:0005829">
    <property type="term" value="C:cytosol"/>
    <property type="evidence" value="ECO:0007669"/>
    <property type="project" value="TreeGrafter"/>
</dbReference>
<dbReference type="InterPro" id="IPR033738">
    <property type="entry name" value="AsnB_N"/>
</dbReference>
<keyword evidence="2 5" id="KW-0547">Nucleotide-binding</keyword>
<keyword evidence="4 6" id="KW-0315">Glutamine amidotransferase</keyword>
<name>V2WUU1_MONRO</name>
<sequence length="654" mass="72839">MCGITAIRFASPDADRTSELEVQLRASIKAMDHRGPDESGTYVSEDGLVGLGHARLSIIDLSGGHQPLHDEEDIHAVVNGEIYDYAAMRKELEERGCLFKSNVDSELVVHLYKVHGQNLVHYLRGEFAFVLYDAKRKLLLGARDCFGIKPFYYTVVNGSLMIASEMKALLPLGWKAEWDVESIVQMGDYNDDRTIFKDVYKLPAAHVLTFSRAGQLRIRSYWDHSYPDSKIPETRSVEEMIEKVRERLVDSVRARLRSDVPLGVYLSGGIDSACVAGIAASLLKEQDPNAKFATFTLAFPGREDLDEGPAAKRMADFIGADIHQVTLSEADIVNYYEKSVYHTEYPVFTLHGSGKIILAEFVRQQGYRVVLTGEGSDETFGGYSFLILDYLRAVDAASRELGFPLPEAFELAATLKVVEASSARSMLGGISTHRAWATTGIGSELFTSKVLDKFGYPDHSLTIAEGLKPEARGKMISGQWHPLHSALYTITNTMLSNGILNYVGERAEMAGSIEGRPPFLDHILVDFVNTLPPPVKMRPSLVSGNADTSQPRRWTFTEKWILRQPVKPFVTEEIYKVKKSQYNVPISRPQATDKSLTPLQVLLKTRLTQEAVEGLGWANWTCVSELLKEYIESPECQADGGLDKRARIFVCLAL</sequence>
<reference evidence="10 11" key="1">
    <citation type="journal article" date="2014" name="BMC Genomics">
        <title>Genome and secretome analysis of the hemibiotrophic fungal pathogen, Moniliophthora roreri, which causes frosty pod rot disease of cacao: mechanisms of the biotrophic and necrotrophic phases.</title>
        <authorList>
            <person name="Meinhardt L.W."/>
            <person name="Costa G.G.L."/>
            <person name="Thomazella D.P.T."/>
            <person name="Teixeira P.J.P.L."/>
            <person name="Carazzolle M.F."/>
            <person name="Schuster S.C."/>
            <person name="Carlson J.E."/>
            <person name="Guiltinan M.J."/>
            <person name="Mieczkowski P."/>
            <person name="Farmer A."/>
            <person name="Ramaraj T."/>
            <person name="Crozier J."/>
            <person name="Davis R.E."/>
            <person name="Shao J."/>
            <person name="Melnick R.L."/>
            <person name="Pereira G.A.G."/>
            <person name="Bailey B.A."/>
        </authorList>
    </citation>
    <scope>NUCLEOTIDE SEQUENCE [LARGE SCALE GENOMIC DNA]</scope>
    <source>
        <strain evidence="10 11">MCA 2997</strain>
    </source>
</reference>
<dbReference type="Pfam" id="PF13537">
    <property type="entry name" value="GATase_7"/>
    <property type="match status" value="1"/>
</dbReference>
<dbReference type="InterPro" id="IPR006426">
    <property type="entry name" value="Asn_synth_AEB"/>
</dbReference>
<dbReference type="GO" id="GO:0006529">
    <property type="term" value="P:asparagine biosynthetic process"/>
    <property type="evidence" value="ECO:0007669"/>
    <property type="project" value="UniProtKB-KW"/>
</dbReference>
<dbReference type="CDD" id="cd01991">
    <property type="entry name" value="Asn_synthase_B_C"/>
    <property type="match status" value="1"/>
</dbReference>
<dbReference type="SUPFAM" id="SSF52402">
    <property type="entry name" value="Adenine nucleotide alpha hydrolases-like"/>
    <property type="match status" value="1"/>
</dbReference>
<dbReference type="NCBIfam" id="TIGR01536">
    <property type="entry name" value="asn_synth_AEB"/>
    <property type="match status" value="1"/>
</dbReference>
<evidence type="ECO:0000256" key="6">
    <source>
        <dbReference type="PIRSR" id="PIRSR001589-1"/>
    </source>
</evidence>
<comment type="caution">
    <text evidence="10">The sequence shown here is derived from an EMBL/GenBank/DDBJ whole genome shotgun (WGS) entry which is preliminary data.</text>
</comment>
<dbReference type="InterPro" id="IPR017932">
    <property type="entry name" value="GATase_2_dom"/>
</dbReference>